<dbReference type="AlphaFoldDB" id="A0ABD6A9K4"/>
<reference evidence="2 3" key="1">
    <citation type="journal article" date="2019" name="Int. J. Syst. Evol. Microbiol.">
        <title>The Global Catalogue of Microorganisms (GCM) 10K type strain sequencing project: providing services to taxonomists for standard genome sequencing and annotation.</title>
        <authorList>
            <consortium name="The Broad Institute Genomics Platform"/>
            <consortium name="The Broad Institute Genome Sequencing Center for Infectious Disease"/>
            <person name="Wu L."/>
            <person name="Ma J."/>
        </authorList>
    </citation>
    <scope>NUCLEOTIDE SEQUENCE [LARGE SCALE GENOMIC DNA]</scope>
    <source>
        <strain evidence="2 3">PSR21</strain>
    </source>
</reference>
<dbReference type="PROSITE" id="PS51257">
    <property type="entry name" value="PROKAR_LIPOPROTEIN"/>
    <property type="match status" value="1"/>
</dbReference>
<dbReference type="Pfam" id="PF25942">
    <property type="entry name" value="Ig_halo"/>
    <property type="match status" value="1"/>
</dbReference>
<proteinExistence type="predicted"/>
<feature type="domain" description="Ig-like" evidence="1">
    <location>
        <begin position="62"/>
        <end position="143"/>
    </location>
</feature>
<dbReference type="PROSITE" id="PS51318">
    <property type="entry name" value="TAT"/>
    <property type="match status" value="1"/>
</dbReference>
<dbReference type="GeneID" id="79316088"/>
<gene>
    <name evidence="2" type="ORF">ACFQPE_10675</name>
</gene>
<comment type="caution">
    <text evidence="2">The sequence shown here is derived from an EMBL/GenBank/DDBJ whole genome shotgun (WGS) entry which is preliminary data.</text>
</comment>
<accession>A0ABD6A9K4</accession>
<dbReference type="Proteomes" id="UP001596547">
    <property type="component" value="Unassembled WGS sequence"/>
</dbReference>
<keyword evidence="3" id="KW-1185">Reference proteome</keyword>
<dbReference type="EMBL" id="JBHTBF010000002">
    <property type="protein sequence ID" value="MFC7317254.1"/>
    <property type="molecule type" value="Genomic_DNA"/>
</dbReference>
<evidence type="ECO:0000259" key="1">
    <source>
        <dbReference type="Pfam" id="PF25942"/>
    </source>
</evidence>
<evidence type="ECO:0000313" key="2">
    <source>
        <dbReference type="EMBL" id="MFC7317254.1"/>
    </source>
</evidence>
<dbReference type="InterPro" id="IPR058929">
    <property type="entry name" value="Ig_halo"/>
</dbReference>
<organism evidence="2 3">
    <name type="scientific">Halomarina halobia</name>
    <dbReference type="NCBI Taxonomy" id="3033386"/>
    <lineage>
        <taxon>Archaea</taxon>
        <taxon>Methanobacteriati</taxon>
        <taxon>Methanobacteriota</taxon>
        <taxon>Stenosarchaea group</taxon>
        <taxon>Halobacteria</taxon>
        <taxon>Halobacteriales</taxon>
        <taxon>Natronomonadaceae</taxon>
        <taxon>Halomarina</taxon>
    </lineage>
</organism>
<sequence length="149" mass="15439">MRLSSRRTVVRRLGSAAALAVAGCVASPGDADPSPPASGDDFASERPDEYAAIVLVNADDVARTVRLRIADSEGESLFDADVTLDPGATKRYTETLPLAAAGMTDFAVAVAVDGSPPRREAIVLSGDGGRTVRVVVRDGRVVIGFGERA</sequence>
<dbReference type="InterPro" id="IPR006311">
    <property type="entry name" value="TAT_signal"/>
</dbReference>
<name>A0ABD6A9K4_9EURY</name>
<evidence type="ECO:0000313" key="3">
    <source>
        <dbReference type="Proteomes" id="UP001596547"/>
    </source>
</evidence>
<dbReference type="RefSeq" id="WP_276303495.1">
    <property type="nucleotide sequence ID" value="NZ_CP119992.1"/>
</dbReference>
<protein>
    <recommendedName>
        <fullName evidence="1">Ig-like domain-containing protein</fullName>
    </recommendedName>
</protein>